<evidence type="ECO:0000256" key="6">
    <source>
        <dbReference type="ARBA" id="ARBA00032230"/>
    </source>
</evidence>
<protein>
    <recommendedName>
        <fullName evidence="3 7">Beta-galactosidase</fullName>
        <ecNumber evidence="3 7">3.2.1.23</ecNumber>
    </recommendedName>
    <alternativeName>
        <fullName evidence="6 7">Lactase</fullName>
    </alternativeName>
</protein>
<dbReference type="InterPro" id="IPR023230">
    <property type="entry name" value="Glyco_hydro_2_CS"/>
</dbReference>
<dbReference type="Pfam" id="PF00703">
    <property type="entry name" value="Glyco_hydro_2"/>
    <property type="match status" value="1"/>
</dbReference>
<dbReference type="Pfam" id="PF02929">
    <property type="entry name" value="Bgal_small_N"/>
    <property type="match status" value="1"/>
</dbReference>
<keyword evidence="5 7" id="KW-0326">Glycosidase</keyword>
<keyword evidence="10" id="KW-1185">Reference proteome</keyword>
<dbReference type="Proteomes" id="UP001596266">
    <property type="component" value="Unassembled WGS sequence"/>
</dbReference>
<dbReference type="Gene3D" id="2.70.98.10">
    <property type="match status" value="1"/>
</dbReference>
<dbReference type="InterPro" id="IPR006103">
    <property type="entry name" value="Glyco_hydro_2_cat"/>
</dbReference>
<dbReference type="PANTHER" id="PTHR46323:SF2">
    <property type="entry name" value="BETA-GALACTOSIDASE"/>
    <property type="match status" value="1"/>
</dbReference>
<dbReference type="RefSeq" id="WP_343884752.1">
    <property type="nucleotide sequence ID" value="NZ_BAAAKI010000003.1"/>
</dbReference>
<evidence type="ECO:0000313" key="10">
    <source>
        <dbReference type="Proteomes" id="UP001596266"/>
    </source>
</evidence>
<dbReference type="SUPFAM" id="SSF51445">
    <property type="entry name" value="(Trans)glycosidases"/>
    <property type="match status" value="1"/>
</dbReference>
<dbReference type="InterPro" id="IPR050347">
    <property type="entry name" value="Bact_Beta-galactosidase"/>
</dbReference>
<evidence type="ECO:0000256" key="3">
    <source>
        <dbReference type="ARBA" id="ARBA00012756"/>
    </source>
</evidence>
<evidence type="ECO:0000256" key="2">
    <source>
        <dbReference type="ARBA" id="ARBA00007401"/>
    </source>
</evidence>
<dbReference type="GO" id="GO:0016787">
    <property type="term" value="F:hydrolase activity"/>
    <property type="evidence" value="ECO:0007669"/>
    <property type="project" value="UniProtKB-KW"/>
</dbReference>
<dbReference type="InterPro" id="IPR004199">
    <property type="entry name" value="B-gal_small/dom_5"/>
</dbReference>
<dbReference type="SUPFAM" id="SSF49785">
    <property type="entry name" value="Galactose-binding domain-like"/>
    <property type="match status" value="1"/>
</dbReference>
<dbReference type="SMART" id="SM01038">
    <property type="entry name" value="Bgal_small_N"/>
    <property type="match status" value="1"/>
</dbReference>
<dbReference type="Pfam" id="PF16353">
    <property type="entry name" value="LacZ_4"/>
    <property type="match status" value="1"/>
</dbReference>
<evidence type="ECO:0000256" key="5">
    <source>
        <dbReference type="ARBA" id="ARBA00023295"/>
    </source>
</evidence>
<dbReference type="PROSITE" id="PS00719">
    <property type="entry name" value="GLYCOSYL_HYDROL_F2_1"/>
    <property type="match status" value="1"/>
</dbReference>
<dbReference type="PANTHER" id="PTHR46323">
    <property type="entry name" value="BETA-GALACTOSIDASE"/>
    <property type="match status" value="1"/>
</dbReference>
<dbReference type="SUPFAM" id="SSF49303">
    <property type="entry name" value="beta-Galactosidase/glucuronidase domain"/>
    <property type="match status" value="2"/>
</dbReference>
<dbReference type="InterPro" id="IPR011013">
    <property type="entry name" value="Gal_mutarotase_sf_dom"/>
</dbReference>
<dbReference type="Gene3D" id="3.20.20.80">
    <property type="entry name" value="Glycosidases"/>
    <property type="match status" value="1"/>
</dbReference>
<dbReference type="Gene3D" id="2.60.40.10">
    <property type="entry name" value="Immunoglobulins"/>
    <property type="match status" value="2"/>
</dbReference>
<reference evidence="10" key="1">
    <citation type="journal article" date="2019" name="Int. J. Syst. Evol. Microbiol.">
        <title>The Global Catalogue of Microorganisms (GCM) 10K type strain sequencing project: providing services to taxonomists for standard genome sequencing and annotation.</title>
        <authorList>
            <consortium name="The Broad Institute Genomics Platform"/>
            <consortium name="The Broad Institute Genome Sequencing Center for Infectious Disease"/>
            <person name="Wu L."/>
            <person name="Ma J."/>
        </authorList>
    </citation>
    <scope>NUCLEOTIDE SEQUENCE [LARGE SCALE GENOMIC DNA]</scope>
    <source>
        <strain evidence="10">CGMCC 1.15277</strain>
    </source>
</reference>
<comment type="catalytic activity">
    <reaction evidence="1 7">
        <text>Hydrolysis of terminal non-reducing beta-D-galactose residues in beta-D-galactosides.</text>
        <dbReference type="EC" id="3.2.1.23"/>
    </reaction>
</comment>
<dbReference type="InterPro" id="IPR017853">
    <property type="entry name" value="GH"/>
</dbReference>
<evidence type="ECO:0000256" key="1">
    <source>
        <dbReference type="ARBA" id="ARBA00001412"/>
    </source>
</evidence>
<organism evidence="9 10">
    <name type="scientific">Luteococcus sanguinis</name>
    <dbReference type="NCBI Taxonomy" id="174038"/>
    <lineage>
        <taxon>Bacteria</taxon>
        <taxon>Bacillati</taxon>
        <taxon>Actinomycetota</taxon>
        <taxon>Actinomycetes</taxon>
        <taxon>Propionibacteriales</taxon>
        <taxon>Propionibacteriaceae</taxon>
        <taxon>Luteococcus</taxon>
    </lineage>
</organism>
<dbReference type="InterPro" id="IPR006104">
    <property type="entry name" value="Glyco_hydro_2_N"/>
</dbReference>
<proteinExistence type="inferred from homology"/>
<dbReference type="InterPro" id="IPR006102">
    <property type="entry name" value="Ig-like_GH2"/>
</dbReference>
<evidence type="ECO:0000256" key="4">
    <source>
        <dbReference type="ARBA" id="ARBA00022801"/>
    </source>
</evidence>
<dbReference type="InterPro" id="IPR013783">
    <property type="entry name" value="Ig-like_fold"/>
</dbReference>
<dbReference type="EC" id="3.2.1.23" evidence="3 7"/>
<dbReference type="InterPro" id="IPR008979">
    <property type="entry name" value="Galactose-bd-like_sf"/>
</dbReference>
<dbReference type="InterPro" id="IPR006101">
    <property type="entry name" value="Glyco_hydro_2"/>
</dbReference>
<dbReference type="Pfam" id="PF02836">
    <property type="entry name" value="Glyco_hydro_2_C"/>
    <property type="match status" value="1"/>
</dbReference>
<dbReference type="InterPro" id="IPR036156">
    <property type="entry name" value="Beta-gal/glucu_dom_sf"/>
</dbReference>
<gene>
    <name evidence="9" type="ORF">ACFP57_08675</name>
</gene>
<keyword evidence="4 7" id="KW-0378">Hydrolase</keyword>
<dbReference type="InterPro" id="IPR014718">
    <property type="entry name" value="GH-type_carb-bd"/>
</dbReference>
<comment type="similarity">
    <text evidence="2 7">Belongs to the glycosyl hydrolase 2 family.</text>
</comment>
<sequence>MRIPSHHQSLSVLHEHTLPQRAYYVPASSPLTDVLAARHESDRVQMLNGDWLFRYFSNVEELGESFGESTYEPSAFEPIRVPGTWQHSGYDRHQYTNVRYPIPLDPPHVPHDNPCGAYVLDFEHMTDPTVPCTTLVFEGVDSCFYVWLNGRYVGYSQVSHATSEFDVSQHLERGHNRLQVLVFKWCDGTYLEDQDKFRTSGIFRDVYLLDRPRNVLLDYFTTTTCDNGGGATVHVRGAYRNEPVPTSLRLIDAGGVEVASGRLVGNAAGNGYDHRADLEIQRAQLWNPENPYLYTLLIETPDEVITDKVGVREIAVHDGVVTLNGSPITIRGVNRHDFDPATGPVVDVKHMLRDLKLMKQHNINAIRTSHYPADPRFYQLCDQYGFIVMSEADNESHGTQSRYLADPDWENVVEHWNELIADDPQWIEATLDRVQLCVHREKNRPSVIAWSAGNECAYGRTFEVALRWMKTFDPTRLTHYEGAYYRDSKRRYEYENIDLFSRMYPSLEEIDAYLHPRPDKPMILVEYCHAMGNGPGDLEDYWQLILREPQLCGGFVWEWCDHAVLDGYTDDGRPRYLYGGDFGESVHDGNFCVDGLVWPDRRPHVGLLELKNVQRPARVVSYDQETGALRLRNDLDFTSLERLVDVTWQLVCDGLVVAEQSVDLSAPLEPHEVAEIVCRPEVPESGRCQLRLVYRLRHDDSLREAGQELGFEEMELATPHPRNQRTVQLETTAGGPAPTLTQDGRRFVVTGENFRYVFDKATGMPSSLDVAGIELLSRAVEVNIWRAPTDNDRRIRQEWERARYHQTSSRVYSCDAHTDGSTLVINVSMSLVAPVVQPILRIRATWIVDSAGRLRFLMEAHRAEGFPPLPRLGLRLFLPQNMEHVTWTGLGPHENYPDKRQASRHGTYQASVDDLQVDYIKPQESGSRGDCDWMAISNGRLTLHASAGQPFSFNASRHDQEALTSVAHYTDLVAGAQTVLCLDHAIAGVGSNSCGPELLPQYRVDDEVYSVDLTLFPSAHELLQWHALG</sequence>
<evidence type="ECO:0000256" key="7">
    <source>
        <dbReference type="RuleBase" id="RU361154"/>
    </source>
</evidence>
<accession>A0ABW1X148</accession>
<dbReference type="Gene3D" id="2.60.120.260">
    <property type="entry name" value="Galactose-binding domain-like"/>
    <property type="match status" value="1"/>
</dbReference>
<dbReference type="SUPFAM" id="SSF74650">
    <property type="entry name" value="Galactose mutarotase-like"/>
    <property type="match status" value="1"/>
</dbReference>
<dbReference type="PRINTS" id="PR00132">
    <property type="entry name" value="GLHYDRLASE2"/>
</dbReference>
<evidence type="ECO:0000313" key="9">
    <source>
        <dbReference type="EMBL" id="MFC6397051.1"/>
    </source>
</evidence>
<feature type="domain" description="Beta galactosidase small chain/" evidence="8">
    <location>
        <begin position="748"/>
        <end position="1016"/>
    </location>
</feature>
<comment type="caution">
    <text evidence="9">The sequence shown here is derived from an EMBL/GenBank/DDBJ whole genome shotgun (WGS) entry which is preliminary data.</text>
</comment>
<evidence type="ECO:0000259" key="8">
    <source>
        <dbReference type="SMART" id="SM01038"/>
    </source>
</evidence>
<name>A0ABW1X148_9ACTN</name>
<dbReference type="EMBL" id="JBHSUA010000018">
    <property type="protein sequence ID" value="MFC6397051.1"/>
    <property type="molecule type" value="Genomic_DNA"/>
</dbReference>
<dbReference type="InterPro" id="IPR032312">
    <property type="entry name" value="LacZ_4"/>
</dbReference>
<dbReference type="Pfam" id="PF02837">
    <property type="entry name" value="Glyco_hydro_2_N"/>
    <property type="match status" value="1"/>
</dbReference>